<gene>
    <name evidence="1" type="ORF">H9Q77_14355</name>
</gene>
<dbReference type="KEGG" id="ssun:H9Q77_14355"/>
<accession>A0A7G9FUJ8</accession>
<dbReference type="RefSeq" id="WP_118548108.1">
    <property type="nucleotide sequence ID" value="NZ_CP060633.1"/>
</dbReference>
<sequence length="240" mass="27860">MTKKQKVVFAVVAAVVAAVLVLGTILSYVCYHFIYGTRITSREGEAYHKLEGKGVYSPLAVFPSADMDTVSQDFYYQTRDEIFAATCQIYLENQYTREQYEAETERLRNLEFSYQDQTNMLYQDEENYCSVAYVAMANWIDRYEYAITLDDSNTIIYVYLQNMDAKDIHMQSDYLPKYFQDNNAGKHQDTDSMTSDYRSFYAFRIGDHYIDCMDLADQIEIADTEPEIQAEDVAPEVESN</sequence>
<dbReference type="EMBL" id="CP060633">
    <property type="protein sequence ID" value="QNM02230.1"/>
    <property type="molecule type" value="Genomic_DNA"/>
</dbReference>
<dbReference type="AlphaFoldDB" id="A0A7G9FUJ8"/>
<evidence type="ECO:0000313" key="1">
    <source>
        <dbReference type="EMBL" id="QNM02230.1"/>
    </source>
</evidence>
<keyword evidence="2" id="KW-1185">Reference proteome</keyword>
<organism evidence="1 2">
    <name type="scientific">Simiaoa sunii</name>
    <dbReference type="NCBI Taxonomy" id="2763672"/>
    <lineage>
        <taxon>Bacteria</taxon>
        <taxon>Bacillati</taxon>
        <taxon>Bacillota</taxon>
        <taxon>Clostridia</taxon>
        <taxon>Lachnospirales</taxon>
        <taxon>Lachnospiraceae</taxon>
        <taxon>Simiaoa</taxon>
    </lineage>
</organism>
<protein>
    <submittedName>
        <fullName evidence="1">Uncharacterized protein</fullName>
    </submittedName>
</protein>
<evidence type="ECO:0000313" key="2">
    <source>
        <dbReference type="Proteomes" id="UP000515981"/>
    </source>
</evidence>
<proteinExistence type="predicted"/>
<name>A0A7G9FUJ8_9FIRM</name>
<dbReference type="Proteomes" id="UP000515981">
    <property type="component" value="Chromosome"/>
</dbReference>
<reference evidence="1 2" key="1">
    <citation type="submission" date="2020-08" db="EMBL/GenBank/DDBJ databases">
        <authorList>
            <person name="Liu C."/>
            <person name="Sun Q."/>
        </authorList>
    </citation>
    <scope>NUCLEOTIDE SEQUENCE [LARGE SCALE GENOMIC DNA]</scope>
    <source>
        <strain evidence="1 2">NSJ-8</strain>
    </source>
</reference>